<evidence type="ECO:0000313" key="1">
    <source>
        <dbReference type="EMBL" id="SEN50928.1"/>
    </source>
</evidence>
<dbReference type="STRING" id="34002.SAMN04489859_1008108"/>
<dbReference type="EMBL" id="FODE01000008">
    <property type="protein sequence ID" value="SEN50928.1"/>
    <property type="molecule type" value="Genomic_DNA"/>
</dbReference>
<gene>
    <name evidence="1" type="ORF">SAMN04489859_1008108</name>
</gene>
<keyword evidence="2" id="KW-1185">Reference proteome</keyword>
<dbReference type="Proteomes" id="UP000199054">
    <property type="component" value="Unassembled WGS sequence"/>
</dbReference>
<reference evidence="1 2" key="1">
    <citation type="submission" date="2016-10" db="EMBL/GenBank/DDBJ databases">
        <authorList>
            <person name="de Groot N.N."/>
        </authorList>
    </citation>
    <scope>NUCLEOTIDE SEQUENCE [LARGE SCALE GENOMIC DNA]</scope>
    <source>
        <strain evidence="1 2">DSM 8512</strain>
    </source>
</reference>
<proteinExistence type="predicted"/>
<evidence type="ECO:0000313" key="2">
    <source>
        <dbReference type="Proteomes" id="UP000199054"/>
    </source>
</evidence>
<dbReference type="RefSeq" id="WP_090611306.1">
    <property type="nucleotide sequence ID" value="NZ_CP067124.1"/>
</dbReference>
<accession>A0A1H8H627</accession>
<organism evidence="1 2">
    <name type="scientific">Paracoccus alcaliphilus</name>
    <dbReference type="NCBI Taxonomy" id="34002"/>
    <lineage>
        <taxon>Bacteria</taxon>
        <taxon>Pseudomonadati</taxon>
        <taxon>Pseudomonadota</taxon>
        <taxon>Alphaproteobacteria</taxon>
        <taxon>Rhodobacterales</taxon>
        <taxon>Paracoccaceae</taxon>
        <taxon>Paracoccus</taxon>
    </lineage>
</organism>
<sequence length="62" mass="6876">MRPQTPAERLATLLYIAAVDEREAAARQHQPEFAEWLLECAARARAEAASIDTTPEQGRLAI</sequence>
<name>A0A1H8H627_9RHOB</name>
<dbReference type="OrthoDB" id="9979264at2"/>
<protein>
    <submittedName>
        <fullName evidence="1">Uncharacterized protein</fullName>
    </submittedName>
</protein>
<dbReference type="AlphaFoldDB" id="A0A1H8H627"/>